<dbReference type="EMBL" id="FZNW01000013">
    <property type="protein sequence ID" value="SNR66068.1"/>
    <property type="molecule type" value="Genomic_DNA"/>
</dbReference>
<sequence length="71" mass="8065">MTMSILLLLLAIISFAFGTWGRRHAATLVSRSLPDKGKHSREKSLRRGSAAFRITGVLWFLLAIVHVMMYY</sequence>
<proteinExistence type="predicted"/>
<evidence type="ECO:0000313" key="3">
    <source>
        <dbReference type="Proteomes" id="UP000198348"/>
    </source>
</evidence>
<dbReference type="AlphaFoldDB" id="A0A238Y5G6"/>
<keyword evidence="1" id="KW-0472">Membrane</keyword>
<keyword evidence="1" id="KW-1133">Transmembrane helix</keyword>
<gene>
    <name evidence="2" type="ORF">SAMN06265360_113124</name>
</gene>
<name>A0A238Y5G6_9PSEU</name>
<evidence type="ECO:0000256" key="1">
    <source>
        <dbReference type="SAM" id="Phobius"/>
    </source>
</evidence>
<dbReference type="OrthoDB" id="5197779at2"/>
<protein>
    <submittedName>
        <fullName evidence="2">Uncharacterized protein</fullName>
    </submittedName>
</protein>
<dbReference type="RefSeq" id="WP_089302070.1">
    <property type="nucleotide sequence ID" value="NZ_FZNW01000013.1"/>
</dbReference>
<accession>A0A238Y5G6</accession>
<keyword evidence="3" id="KW-1185">Reference proteome</keyword>
<feature type="transmembrane region" description="Helical" evidence="1">
    <location>
        <begin position="49"/>
        <end position="70"/>
    </location>
</feature>
<dbReference type="Proteomes" id="UP000198348">
    <property type="component" value="Unassembled WGS sequence"/>
</dbReference>
<evidence type="ECO:0000313" key="2">
    <source>
        <dbReference type="EMBL" id="SNR66068.1"/>
    </source>
</evidence>
<keyword evidence="1" id="KW-0812">Transmembrane</keyword>
<organism evidence="2 3">
    <name type="scientific">Haloechinothrix alba</name>
    <dbReference type="NCBI Taxonomy" id="664784"/>
    <lineage>
        <taxon>Bacteria</taxon>
        <taxon>Bacillati</taxon>
        <taxon>Actinomycetota</taxon>
        <taxon>Actinomycetes</taxon>
        <taxon>Pseudonocardiales</taxon>
        <taxon>Pseudonocardiaceae</taxon>
        <taxon>Haloechinothrix</taxon>
    </lineage>
</organism>
<reference evidence="2 3" key="1">
    <citation type="submission" date="2017-06" db="EMBL/GenBank/DDBJ databases">
        <authorList>
            <person name="Kim H.J."/>
            <person name="Triplett B.A."/>
        </authorList>
    </citation>
    <scope>NUCLEOTIDE SEQUENCE [LARGE SCALE GENOMIC DNA]</scope>
    <source>
        <strain evidence="2 3">DSM 45207</strain>
    </source>
</reference>